<evidence type="ECO:0000313" key="10">
    <source>
        <dbReference type="EMBL" id="OXV07250.1"/>
    </source>
</evidence>
<comment type="caution">
    <text evidence="10">The sequence shown here is derived from an EMBL/GenBank/DDBJ whole genome shotgun (WGS) entry which is preliminary data.</text>
</comment>
<dbReference type="PRINTS" id="PR00385">
    <property type="entry name" value="P450"/>
</dbReference>
<evidence type="ECO:0000256" key="2">
    <source>
        <dbReference type="ARBA" id="ARBA00010617"/>
    </source>
</evidence>
<evidence type="ECO:0000256" key="3">
    <source>
        <dbReference type="ARBA" id="ARBA00022617"/>
    </source>
</evidence>
<dbReference type="AlphaFoldDB" id="A0A232LSV3"/>
<dbReference type="SUPFAM" id="SSF48264">
    <property type="entry name" value="Cytochrome P450"/>
    <property type="match status" value="1"/>
</dbReference>
<sequence>MSLQELELTARKAWIVAVEVPATTVLAYGFFMVAAYLIARSIYLLALHPLARFPGPKVAAVSDIWYAYHWLTGRYPWAIEAVVKKYGDVVRIAPNELVFMTPAAFGDIHGTVVRGCEVFIKTKFQDVDTPEPGLTAERDPERHKGLRKQILPAFGGKALHGVELLLYRHVDSFIAQLKEHGTKAEKGIEITKWIDWLTWDFAGDVGYSCEFDQVKNMKYSINLSSFLDLAPWGTINQISRRFPLIRPLIWFIIPSKIARTLSVALKHNREEVRRRVRDRKALQHGDYFERLVPTDGLVPSEEWLLATANVFISAGYDTMANHLAALLYFLCVNEEKYKRITEEIRGAFTDYSQITLEQLQTLPYLQAVIDETLRCHNNCSFGMPRVSPGATVDGTFVPKGVVVQTCNFARMHSEKYFKNARKYQPERHLPKTHPLYDPEYSEDVKEAFNPFSQGPRGCPGVAITYMEAKIFLARFLWTFDVELINKKEIDWERDIRVFTIWVRPEMYVKLSCRQMGSATSSEGNRHNV</sequence>
<evidence type="ECO:0000256" key="8">
    <source>
        <dbReference type="PIRSR" id="PIRSR602401-1"/>
    </source>
</evidence>
<dbReference type="GO" id="GO:0005506">
    <property type="term" value="F:iron ion binding"/>
    <property type="evidence" value="ECO:0007669"/>
    <property type="project" value="InterPro"/>
</dbReference>
<keyword evidence="5 9" id="KW-0560">Oxidoreductase</keyword>
<comment type="similarity">
    <text evidence="2 9">Belongs to the cytochrome P450 family.</text>
</comment>
<gene>
    <name evidence="10" type="ORF">Egran_04988</name>
</gene>
<keyword evidence="6 8" id="KW-0408">Iron</keyword>
<keyword evidence="11" id="KW-1185">Reference proteome</keyword>
<dbReference type="Pfam" id="PF00067">
    <property type="entry name" value="p450"/>
    <property type="match status" value="1"/>
</dbReference>
<dbReference type="PRINTS" id="PR00463">
    <property type="entry name" value="EP450I"/>
</dbReference>
<dbReference type="InterPro" id="IPR002401">
    <property type="entry name" value="Cyt_P450_E_grp-I"/>
</dbReference>
<dbReference type="Proteomes" id="UP000243515">
    <property type="component" value="Unassembled WGS sequence"/>
</dbReference>
<dbReference type="InterPro" id="IPR017972">
    <property type="entry name" value="Cyt_P450_CS"/>
</dbReference>
<proteinExistence type="inferred from homology"/>
<evidence type="ECO:0000313" key="11">
    <source>
        <dbReference type="Proteomes" id="UP000243515"/>
    </source>
</evidence>
<protein>
    <recommendedName>
        <fullName evidence="12">Cytochrome P450 monooxygenase</fullName>
    </recommendedName>
</protein>
<evidence type="ECO:0000256" key="5">
    <source>
        <dbReference type="ARBA" id="ARBA00023002"/>
    </source>
</evidence>
<keyword evidence="4 8" id="KW-0479">Metal-binding</keyword>
<evidence type="ECO:0000256" key="1">
    <source>
        <dbReference type="ARBA" id="ARBA00001971"/>
    </source>
</evidence>
<comment type="cofactor">
    <cofactor evidence="1 8">
        <name>heme</name>
        <dbReference type="ChEBI" id="CHEBI:30413"/>
    </cofactor>
</comment>
<accession>A0A232LSV3</accession>
<dbReference type="Gene3D" id="1.10.630.10">
    <property type="entry name" value="Cytochrome P450"/>
    <property type="match status" value="1"/>
</dbReference>
<dbReference type="GO" id="GO:0020037">
    <property type="term" value="F:heme binding"/>
    <property type="evidence" value="ECO:0007669"/>
    <property type="project" value="InterPro"/>
</dbReference>
<dbReference type="GO" id="GO:0004497">
    <property type="term" value="F:monooxygenase activity"/>
    <property type="evidence" value="ECO:0007669"/>
    <property type="project" value="UniProtKB-KW"/>
</dbReference>
<evidence type="ECO:0000256" key="6">
    <source>
        <dbReference type="ARBA" id="ARBA00023004"/>
    </source>
</evidence>
<reference evidence="10 11" key="1">
    <citation type="journal article" date="2015" name="Environ. Microbiol.">
        <title>Metagenome sequence of Elaphomyces granulatus from sporocarp tissue reveals Ascomycota ectomycorrhizal fingerprints of genome expansion and a Proteobacteria-rich microbiome.</title>
        <authorList>
            <person name="Quandt C.A."/>
            <person name="Kohler A."/>
            <person name="Hesse C.N."/>
            <person name="Sharpton T.J."/>
            <person name="Martin F."/>
            <person name="Spatafora J.W."/>
        </authorList>
    </citation>
    <scope>NUCLEOTIDE SEQUENCE [LARGE SCALE GENOMIC DNA]</scope>
    <source>
        <strain evidence="10 11">OSC145934</strain>
    </source>
</reference>
<feature type="binding site" description="axial binding residue" evidence="8">
    <location>
        <position position="458"/>
    </location>
    <ligand>
        <name>heme</name>
        <dbReference type="ChEBI" id="CHEBI:30413"/>
    </ligand>
    <ligandPart>
        <name>Fe</name>
        <dbReference type="ChEBI" id="CHEBI:18248"/>
    </ligandPart>
</feature>
<keyword evidence="3 8" id="KW-0349">Heme</keyword>
<evidence type="ECO:0008006" key="12">
    <source>
        <dbReference type="Google" id="ProtNLM"/>
    </source>
</evidence>
<organism evidence="10 11">
    <name type="scientific">Elaphomyces granulatus</name>
    <dbReference type="NCBI Taxonomy" id="519963"/>
    <lineage>
        <taxon>Eukaryota</taxon>
        <taxon>Fungi</taxon>
        <taxon>Dikarya</taxon>
        <taxon>Ascomycota</taxon>
        <taxon>Pezizomycotina</taxon>
        <taxon>Eurotiomycetes</taxon>
        <taxon>Eurotiomycetidae</taxon>
        <taxon>Eurotiales</taxon>
        <taxon>Elaphomycetaceae</taxon>
        <taxon>Elaphomyces</taxon>
    </lineage>
</organism>
<evidence type="ECO:0000256" key="9">
    <source>
        <dbReference type="RuleBase" id="RU000461"/>
    </source>
</evidence>
<dbReference type="PANTHER" id="PTHR24305:SF210">
    <property type="entry name" value="CYTOCHROME P450 MONOOXYGENASE ASQL-RELATED"/>
    <property type="match status" value="1"/>
</dbReference>
<dbReference type="EMBL" id="NPHW01004976">
    <property type="protein sequence ID" value="OXV07250.1"/>
    <property type="molecule type" value="Genomic_DNA"/>
</dbReference>
<keyword evidence="7 9" id="KW-0503">Monooxygenase</keyword>
<dbReference type="InterPro" id="IPR036396">
    <property type="entry name" value="Cyt_P450_sf"/>
</dbReference>
<dbReference type="GO" id="GO:0016705">
    <property type="term" value="F:oxidoreductase activity, acting on paired donors, with incorporation or reduction of molecular oxygen"/>
    <property type="evidence" value="ECO:0007669"/>
    <property type="project" value="InterPro"/>
</dbReference>
<name>A0A232LSV3_9EURO</name>
<evidence type="ECO:0000256" key="7">
    <source>
        <dbReference type="ARBA" id="ARBA00023033"/>
    </source>
</evidence>
<dbReference type="OrthoDB" id="1470350at2759"/>
<dbReference type="PROSITE" id="PS00086">
    <property type="entry name" value="CYTOCHROME_P450"/>
    <property type="match status" value="1"/>
</dbReference>
<dbReference type="InterPro" id="IPR050121">
    <property type="entry name" value="Cytochrome_P450_monoxygenase"/>
</dbReference>
<dbReference type="PANTHER" id="PTHR24305">
    <property type="entry name" value="CYTOCHROME P450"/>
    <property type="match status" value="1"/>
</dbReference>
<dbReference type="InterPro" id="IPR001128">
    <property type="entry name" value="Cyt_P450"/>
</dbReference>
<evidence type="ECO:0000256" key="4">
    <source>
        <dbReference type="ARBA" id="ARBA00022723"/>
    </source>
</evidence>